<dbReference type="GO" id="GO:0005829">
    <property type="term" value="C:cytosol"/>
    <property type="evidence" value="ECO:0007669"/>
    <property type="project" value="TreeGrafter"/>
</dbReference>
<evidence type="ECO:0000313" key="2">
    <source>
        <dbReference type="Proteomes" id="UP000050969"/>
    </source>
</evidence>
<protein>
    <submittedName>
        <fullName evidence="1">Hydrolase, had superfamily, cof family</fullName>
    </submittedName>
</protein>
<proteinExistence type="predicted"/>
<dbReference type="PROSITE" id="PS01229">
    <property type="entry name" value="COF_2"/>
    <property type="match status" value="1"/>
</dbReference>
<dbReference type="InterPro" id="IPR036412">
    <property type="entry name" value="HAD-like_sf"/>
</dbReference>
<keyword evidence="2" id="KW-1185">Reference proteome</keyword>
<dbReference type="RefSeq" id="WP_056993335.1">
    <property type="nucleotide sequence ID" value="NZ_JQCE01000064.1"/>
</dbReference>
<comment type="caution">
    <text evidence="1">The sequence shown here is derived from an EMBL/GenBank/DDBJ whole genome shotgun (WGS) entry which is preliminary data.</text>
</comment>
<dbReference type="EMBL" id="JQCE01000064">
    <property type="protein sequence ID" value="KRO15611.1"/>
    <property type="molecule type" value="Genomic_DNA"/>
</dbReference>
<dbReference type="GO" id="GO:0016791">
    <property type="term" value="F:phosphatase activity"/>
    <property type="evidence" value="ECO:0007669"/>
    <property type="project" value="TreeGrafter"/>
</dbReference>
<keyword evidence="1" id="KW-0378">Hydrolase</keyword>
<dbReference type="SFLD" id="SFLDG01140">
    <property type="entry name" value="C2.B:_Phosphomannomutase_and_P"/>
    <property type="match status" value="1"/>
</dbReference>
<reference evidence="1 2" key="1">
    <citation type="journal article" date="2015" name="Genome Announc.">
        <title>Expanding the biotechnology potential of lactobacilli through comparative genomics of 213 strains and associated genera.</title>
        <authorList>
            <person name="Sun Z."/>
            <person name="Harris H.M."/>
            <person name="McCann A."/>
            <person name="Guo C."/>
            <person name="Argimon S."/>
            <person name="Zhang W."/>
            <person name="Yang X."/>
            <person name="Jeffery I.B."/>
            <person name="Cooney J.C."/>
            <person name="Kagawa T.F."/>
            <person name="Liu W."/>
            <person name="Song Y."/>
            <person name="Salvetti E."/>
            <person name="Wrobel A."/>
            <person name="Rasinkangas P."/>
            <person name="Parkhill J."/>
            <person name="Rea M.C."/>
            <person name="O'Sullivan O."/>
            <person name="Ritari J."/>
            <person name="Douillard F.P."/>
            <person name="Paul Ross R."/>
            <person name="Yang R."/>
            <person name="Briner A.E."/>
            <person name="Felis G.E."/>
            <person name="de Vos W.M."/>
            <person name="Barrangou R."/>
            <person name="Klaenhammer T.R."/>
            <person name="Caufield P.W."/>
            <person name="Cui Y."/>
            <person name="Zhang H."/>
            <person name="O'Toole P.W."/>
        </authorList>
    </citation>
    <scope>NUCLEOTIDE SEQUENCE [LARGE SCALE GENOMIC DNA]</scope>
    <source>
        <strain evidence="1 2">DSM 24301</strain>
    </source>
</reference>
<dbReference type="CDD" id="cd07518">
    <property type="entry name" value="HAD_YbiV-Like"/>
    <property type="match status" value="1"/>
</dbReference>
<gene>
    <name evidence="1" type="ORF">IV56_GL002381</name>
</gene>
<accession>A0A0R2MTM2</accession>
<dbReference type="InterPro" id="IPR023214">
    <property type="entry name" value="HAD_sf"/>
</dbReference>
<dbReference type="Gene3D" id="3.40.50.1000">
    <property type="entry name" value="HAD superfamily/HAD-like"/>
    <property type="match status" value="1"/>
</dbReference>
<dbReference type="NCBIfam" id="TIGR00099">
    <property type="entry name" value="Cof-subfamily"/>
    <property type="match status" value="1"/>
</dbReference>
<dbReference type="STRING" id="1293598.IV56_GL002381"/>
<sequence length="264" mass="29298">MIKLFATDMDGTFLKADKTYDAERFAQLHQQMLDRNIQFVVASGNQYFQLRSFFEAYPDVIFVAENGAYIRDTEHIYNVESFDDTTVNEMLTELQDIPDIQILACGQESAYTLNTTDPAHVEEARHYYHHLAVIDNYAQMDDNILKFAITCPVPQTQALIKDFTDRFAGRAVPTSSGHGDIDLIQPGINKAYGLTHLGQRLGISLDDMAAFGDGGNDIEMLQAVGTGVAMANAQPDVLAVANHVTGNNEDQGVLQFIANELARR</sequence>
<evidence type="ECO:0000313" key="1">
    <source>
        <dbReference type="EMBL" id="KRO15611.1"/>
    </source>
</evidence>
<dbReference type="SUPFAM" id="SSF56784">
    <property type="entry name" value="HAD-like"/>
    <property type="match status" value="1"/>
</dbReference>
<dbReference type="GO" id="GO:0000287">
    <property type="term" value="F:magnesium ion binding"/>
    <property type="evidence" value="ECO:0007669"/>
    <property type="project" value="TreeGrafter"/>
</dbReference>
<dbReference type="AlphaFoldDB" id="A0A0R2MTM2"/>
<dbReference type="PANTHER" id="PTHR10000:SF53">
    <property type="entry name" value="5-AMINO-6-(5-PHOSPHO-D-RIBITYLAMINO)URACIL PHOSPHATASE YBJI-RELATED"/>
    <property type="match status" value="1"/>
</dbReference>
<dbReference type="InterPro" id="IPR000150">
    <property type="entry name" value="Cof"/>
</dbReference>
<dbReference type="NCBIfam" id="TIGR01484">
    <property type="entry name" value="HAD-SF-IIB"/>
    <property type="match status" value="1"/>
</dbReference>
<name>A0A0R2MTM2_9LACO</name>
<dbReference type="PANTHER" id="PTHR10000">
    <property type="entry name" value="PHOSPHOSERINE PHOSPHATASE"/>
    <property type="match status" value="1"/>
</dbReference>
<organism evidence="1 2">
    <name type="scientific">Lacticaseibacillus saniviri JCM 17471 = DSM 24301</name>
    <dbReference type="NCBI Taxonomy" id="1293598"/>
    <lineage>
        <taxon>Bacteria</taxon>
        <taxon>Bacillati</taxon>
        <taxon>Bacillota</taxon>
        <taxon>Bacilli</taxon>
        <taxon>Lactobacillales</taxon>
        <taxon>Lactobacillaceae</taxon>
        <taxon>Lacticaseibacillus</taxon>
    </lineage>
</organism>
<dbReference type="SFLD" id="SFLDG01144">
    <property type="entry name" value="C2.B.4:_PGP_Like"/>
    <property type="match status" value="1"/>
</dbReference>
<dbReference type="SFLD" id="SFLDS00003">
    <property type="entry name" value="Haloacid_Dehalogenase"/>
    <property type="match status" value="1"/>
</dbReference>
<dbReference type="InterPro" id="IPR006379">
    <property type="entry name" value="HAD-SF_hydro_IIB"/>
</dbReference>
<dbReference type="PATRIC" id="fig|1293598.4.peg.2482"/>
<dbReference type="Pfam" id="PF08282">
    <property type="entry name" value="Hydrolase_3"/>
    <property type="match status" value="1"/>
</dbReference>
<dbReference type="Gene3D" id="3.30.1240.10">
    <property type="match status" value="1"/>
</dbReference>
<dbReference type="Proteomes" id="UP000050969">
    <property type="component" value="Unassembled WGS sequence"/>
</dbReference>